<accession>A0ABW4L6X6</accession>
<feature type="transmembrane region" description="Helical" evidence="1">
    <location>
        <begin position="63"/>
        <end position="85"/>
    </location>
</feature>
<keyword evidence="1" id="KW-1133">Transmembrane helix</keyword>
<dbReference type="RefSeq" id="WP_388006059.1">
    <property type="nucleotide sequence ID" value="NZ_JBHUEE010000005.1"/>
</dbReference>
<dbReference type="EMBL" id="JBHUEE010000005">
    <property type="protein sequence ID" value="MFD1718212.1"/>
    <property type="molecule type" value="Genomic_DNA"/>
</dbReference>
<keyword evidence="1" id="KW-0472">Membrane</keyword>
<feature type="transmembrane region" description="Helical" evidence="1">
    <location>
        <begin position="233"/>
        <end position="254"/>
    </location>
</feature>
<evidence type="ECO:0008006" key="4">
    <source>
        <dbReference type="Google" id="ProtNLM"/>
    </source>
</evidence>
<name>A0ABW4L6X6_9MICO</name>
<feature type="transmembrane region" description="Helical" evidence="1">
    <location>
        <begin position="153"/>
        <end position="175"/>
    </location>
</feature>
<protein>
    <recommendedName>
        <fullName evidence="4">DUF3995 domain-containing protein</fullName>
    </recommendedName>
</protein>
<evidence type="ECO:0000256" key="1">
    <source>
        <dbReference type="SAM" id="Phobius"/>
    </source>
</evidence>
<evidence type="ECO:0000313" key="2">
    <source>
        <dbReference type="EMBL" id="MFD1718212.1"/>
    </source>
</evidence>
<comment type="caution">
    <text evidence="2">The sequence shown here is derived from an EMBL/GenBank/DDBJ whole genome shotgun (WGS) entry which is preliminary data.</text>
</comment>
<feature type="transmembrane region" description="Helical" evidence="1">
    <location>
        <begin position="274"/>
        <end position="298"/>
    </location>
</feature>
<dbReference type="Proteomes" id="UP001597277">
    <property type="component" value="Unassembled WGS sequence"/>
</dbReference>
<feature type="transmembrane region" description="Helical" evidence="1">
    <location>
        <begin position="121"/>
        <end position="141"/>
    </location>
</feature>
<proteinExistence type="predicted"/>
<evidence type="ECO:0000313" key="3">
    <source>
        <dbReference type="Proteomes" id="UP001597277"/>
    </source>
</evidence>
<sequence length="362" mass="37172">MSVTSQAAERPTRRRRWTAVAAAAGALWSVGYLALSLGWLAGVGANPADPAVDPAAELTLPGLLGPTAGAALLTVLSVVGLAVAVASFRLQRRADGAARAVGWAAVVLGLVLAVGMPDYRVLAVLGYAPIVLVMALAGRLPGATLLDWPSLNLFLLTAAGLVFVAMGIAGLVVTYRTHGRPAWTAPAAVARWGRWATGIAVAVPLGYAVTRYAWALGIPLGLSQESFADIREIAGIGAGLATGGVVGALLTWGLTRPWGSRFPTWLPGLGGRAVPIPLAVVPASVVAVAVTSAGLMFVRVAVTGRLADYFPVGVEDIAGWLPEMFWPVWGVALGAATLAYVLRRTQVAASARQTPGRTSPLS</sequence>
<keyword evidence="3" id="KW-1185">Reference proteome</keyword>
<organism evidence="2 3">
    <name type="scientific">Georgenia deserti</name>
    <dbReference type="NCBI Taxonomy" id="2093781"/>
    <lineage>
        <taxon>Bacteria</taxon>
        <taxon>Bacillati</taxon>
        <taxon>Actinomycetota</taxon>
        <taxon>Actinomycetes</taxon>
        <taxon>Micrococcales</taxon>
        <taxon>Bogoriellaceae</taxon>
        <taxon>Georgenia</taxon>
    </lineage>
</organism>
<reference evidence="3" key="1">
    <citation type="journal article" date="2019" name="Int. J. Syst. Evol. Microbiol.">
        <title>The Global Catalogue of Microorganisms (GCM) 10K type strain sequencing project: providing services to taxonomists for standard genome sequencing and annotation.</title>
        <authorList>
            <consortium name="The Broad Institute Genomics Platform"/>
            <consortium name="The Broad Institute Genome Sequencing Center for Infectious Disease"/>
            <person name="Wu L."/>
            <person name="Ma J."/>
        </authorList>
    </citation>
    <scope>NUCLEOTIDE SEQUENCE [LARGE SCALE GENOMIC DNA]</scope>
    <source>
        <strain evidence="3">JCM 17130</strain>
    </source>
</reference>
<keyword evidence="1" id="KW-0812">Transmembrane</keyword>
<gene>
    <name evidence="2" type="ORF">ACFSE6_10225</name>
</gene>
<feature type="transmembrane region" description="Helical" evidence="1">
    <location>
        <begin position="20"/>
        <end position="43"/>
    </location>
</feature>
<feature type="transmembrane region" description="Helical" evidence="1">
    <location>
        <begin position="195"/>
        <end position="221"/>
    </location>
</feature>